<comment type="caution">
    <text evidence="4">The sequence shown here is derived from an EMBL/GenBank/DDBJ whole genome shotgun (WGS) entry which is preliminary data.</text>
</comment>
<dbReference type="Proteomes" id="UP001199816">
    <property type="component" value="Unassembled WGS sequence"/>
</dbReference>
<organism evidence="4 5">
    <name type="scientific">Niabella pedocola</name>
    <dbReference type="NCBI Taxonomy" id="1752077"/>
    <lineage>
        <taxon>Bacteria</taxon>
        <taxon>Pseudomonadati</taxon>
        <taxon>Bacteroidota</taxon>
        <taxon>Chitinophagia</taxon>
        <taxon>Chitinophagales</taxon>
        <taxon>Chitinophagaceae</taxon>
        <taxon>Niabella</taxon>
    </lineage>
</organism>
<dbReference type="InterPro" id="IPR008979">
    <property type="entry name" value="Galactose-bd-like_sf"/>
</dbReference>
<sequence length="405" mass="46048">MMERKYQLWLLALLSLVVLSCNRKEGYINYTDANLPAPAQVQDVKVIPMSGGAYIVYKIPKDPNLRYVKAVYETSPGSKWEVKSSYYTDTLRVEGFGGTEEYDVKLYSVGKNEKASEPLVVKVKPLIPAIQSVYETLSIAGTFGGINVKLQNPERANLAVVILQDTLRNGNYSELTTYYTSADRVNFSVRGMDTTSRKFAVLLRDRWNNKTVQKEALIKPWFEKQIDKGAWKALELPGDNYEYVENYPLRKIFDGGFGYCCLFATRSYQLPQTFTLDLGRPVAISRMRTWLHPEGAYQGSHPKNFEIWGANSVNPDGDYVDLENKIYRNNWVKLGTFSSFKPSGEGPVTPEDRDYALNRGEEFEFEAGIPTVRYLRFKTLNTWGISSGQTQIVIQELTLWGQDGQ</sequence>
<evidence type="ECO:0000259" key="1">
    <source>
        <dbReference type="Pfam" id="PF16323"/>
    </source>
</evidence>
<feature type="domain" description="DUF5126" evidence="3">
    <location>
        <begin position="128"/>
        <end position="228"/>
    </location>
</feature>
<feature type="domain" description="DUF5000" evidence="2">
    <location>
        <begin position="266"/>
        <end position="401"/>
    </location>
</feature>
<proteinExistence type="predicted"/>
<dbReference type="Gene3D" id="2.60.120.260">
    <property type="entry name" value="Galactose-binding domain-like"/>
    <property type="match status" value="1"/>
</dbReference>
<dbReference type="Pfam" id="PF16391">
    <property type="entry name" value="DUF5000"/>
    <property type="match status" value="1"/>
</dbReference>
<dbReference type="PROSITE" id="PS51257">
    <property type="entry name" value="PROKAR_LIPOPROTEIN"/>
    <property type="match status" value="1"/>
</dbReference>
<evidence type="ECO:0000313" key="5">
    <source>
        <dbReference type="Proteomes" id="UP001199816"/>
    </source>
</evidence>
<keyword evidence="5" id="KW-1185">Reference proteome</keyword>
<name>A0ABS8PNV7_9BACT</name>
<dbReference type="InterPro" id="IPR032164">
    <property type="entry name" value="DUF5000"/>
</dbReference>
<dbReference type="RefSeq" id="WP_231003426.1">
    <property type="nucleotide sequence ID" value="NZ_JAJNEC010000004.1"/>
</dbReference>
<accession>A0ABS8PNV7</accession>
<feature type="domain" description="DUF4959" evidence="1">
    <location>
        <begin position="20"/>
        <end position="125"/>
    </location>
</feature>
<evidence type="ECO:0000259" key="2">
    <source>
        <dbReference type="Pfam" id="PF16391"/>
    </source>
</evidence>
<gene>
    <name evidence="4" type="ORF">LQ567_06645</name>
</gene>
<evidence type="ECO:0000259" key="3">
    <source>
        <dbReference type="Pfam" id="PF17166"/>
    </source>
</evidence>
<reference evidence="4 5" key="1">
    <citation type="submission" date="2021-11" db="EMBL/GenBank/DDBJ databases">
        <title>Genomic of Niabella pedocola.</title>
        <authorList>
            <person name="Wu T."/>
        </authorList>
    </citation>
    <scope>NUCLEOTIDE SEQUENCE [LARGE SCALE GENOMIC DNA]</scope>
    <source>
        <strain evidence="4 5">JCM 31011</strain>
    </source>
</reference>
<dbReference type="SUPFAM" id="SSF49785">
    <property type="entry name" value="Galactose-binding domain-like"/>
    <property type="match status" value="1"/>
</dbReference>
<dbReference type="Pfam" id="PF17166">
    <property type="entry name" value="DUF5126"/>
    <property type="match status" value="1"/>
</dbReference>
<dbReference type="InterPro" id="IPR032527">
    <property type="entry name" value="DUF4959"/>
</dbReference>
<dbReference type="EMBL" id="JAJNEC010000004">
    <property type="protein sequence ID" value="MCD2422434.1"/>
    <property type="molecule type" value="Genomic_DNA"/>
</dbReference>
<dbReference type="Pfam" id="PF16323">
    <property type="entry name" value="DUF4959"/>
    <property type="match status" value="1"/>
</dbReference>
<dbReference type="InterPro" id="IPR033431">
    <property type="entry name" value="DUF5126"/>
</dbReference>
<evidence type="ECO:0000313" key="4">
    <source>
        <dbReference type="EMBL" id="MCD2422434.1"/>
    </source>
</evidence>
<protein>
    <submittedName>
        <fullName evidence="4">DUF4959 domain-containing protein</fullName>
    </submittedName>
</protein>